<comment type="similarity">
    <text evidence="1">Belongs to the UPF0739 family.</text>
</comment>
<accession>A0A8B7PC17</accession>
<dbReference type="OrthoDB" id="10056365at2759"/>
<sequence>MSLENSNEWRKILSQTLGKESDDFDDELPLLLMAVDQSVKPSILWDFSPASAKDLLTLLNALRSKSLIKTALTVVVIEDDLFIVNLDALTRMLVSYISSEYSWLIDISKKDARIAALSIHQLYKSYICTILQQLGIVTPSKGLDSSCTSDYQELLGSVSSASSNPQKNESTVLGNNNCQLLTINLPEVANLSSIFGCLLGYPQVYWWDSQSDGTTLSGMPLKMYKFTAHYQAHGDRTGNEPLAEDNSQEMFSFSVPEPLEAELRPSVVQWANVVNTRVEQAGNFTQAKCNCDPVLCLQVSL</sequence>
<keyword evidence="2" id="KW-1185">Reference proteome</keyword>
<dbReference type="OMA" id="ITEEMMI"/>
<dbReference type="AlphaFoldDB" id="A0A8B7PC17"/>
<gene>
    <name evidence="3 4" type="primary">LOC108679514</name>
</gene>
<reference evidence="3 4" key="1">
    <citation type="submission" date="2025-04" db="UniProtKB">
        <authorList>
            <consortium name="RefSeq"/>
        </authorList>
    </citation>
    <scope>IDENTIFICATION</scope>
    <source>
        <tissue evidence="3 4">Whole organism</tissue>
    </source>
</reference>
<organism evidence="2 4">
    <name type="scientific">Hyalella azteca</name>
    <name type="common">Amphipod</name>
    <dbReference type="NCBI Taxonomy" id="294128"/>
    <lineage>
        <taxon>Eukaryota</taxon>
        <taxon>Metazoa</taxon>
        <taxon>Ecdysozoa</taxon>
        <taxon>Arthropoda</taxon>
        <taxon>Crustacea</taxon>
        <taxon>Multicrustacea</taxon>
        <taxon>Malacostraca</taxon>
        <taxon>Eumalacostraca</taxon>
        <taxon>Peracarida</taxon>
        <taxon>Amphipoda</taxon>
        <taxon>Senticaudata</taxon>
        <taxon>Talitrida</taxon>
        <taxon>Talitroidea</taxon>
        <taxon>Hyalellidae</taxon>
        <taxon>Hyalella</taxon>
    </lineage>
</organism>
<dbReference type="PANTHER" id="PTHR31366:SF2">
    <property type="entry name" value="UPF0739 PROTEIN C1ORF74"/>
    <property type="match status" value="1"/>
</dbReference>
<dbReference type="RefSeq" id="XP_018023632.1">
    <property type="nucleotide sequence ID" value="XM_018168143.2"/>
</dbReference>
<dbReference type="Pfam" id="PF14953">
    <property type="entry name" value="DUF4504"/>
    <property type="match status" value="1"/>
</dbReference>
<proteinExistence type="inferred from homology"/>
<evidence type="ECO:0000313" key="3">
    <source>
        <dbReference type="RefSeq" id="XP_018023632.1"/>
    </source>
</evidence>
<evidence type="ECO:0000313" key="2">
    <source>
        <dbReference type="Proteomes" id="UP000694843"/>
    </source>
</evidence>
<name>A0A8B7PC17_HYAAZ</name>
<dbReference type="PANTHER" id="PTHR31366">
    <property type="entry name" value="UPF0739 PROTEIN C1ORF74"/>
    <property type="match status" value="1"/>
</dbReference>
<evidence type="ECO:0000313" key="4">
    <source>
        <dbReference type="RefSeq" id="XP_018023633.1"/>
    </source>
</evidence>
<dbReference type="GeneID" id="108679514"/>
<protein>
    <submittedName>
        <fullName evidence="3 4">UPF0739 protein C1orf74 homolog</fullName>
    </submittedName>
</protein>
<dbReference type="Proteomes" id="UP000694843">
    <property type="component" value="Unplaced"/>
</dbReference>
<dbReference type="KEGG" id="hazt:108679514"/>
<dbReference type="RefSeq" id="XP_018023633.1">
    <property type="nucleotide sequence ID" value="XM_018168144.2"/>
</dbReference>
<dbReference type="InterPro" id="IPR027850">
    <property type="entry name" value="DUF4504"/>
</dbReference>
<evidence type="ECO:0000256" key="1">
    <source>
        <dbReference type="ARBA" id="ARBA00007065"/>
    </source>
</evidence>